<keyword evidence="1" id="KW-0175">Coiled coil</keyword>
<evidence type="ECO:0008006" key="6">
    <source>
        <dbReference type="Google" id="ProtNLM"/>
    </source>
</evidence>
<name>A0A5C6ENN7_9BACT</name>
<feature type="chain" id="PRO_5022987618" description="Nickel uptake substrate-specific transmembrane region" evidence="3">
    <location>
        <begin position="32"/>
        <end position="3091"/>
    </location>
</feature>
<feature type="region of interest" description="Disordered" evidence="2">
    <location>
        <begin position="2306"/>
        <end position="2326"/>
    </location>
</feature>
<dbReference type="InterPro" id="IPR013784">
    <property type="entry name" value="Carb-bd-like_fold"/>
</dbReference>
<feature type="coiled-coil region" evidence="1">
    <location>
        <begin position="2831"/>
        <end position="2858"/>
    </location>
</feature>
<evidence type="ECO:0000256" key="2">
    <source>
        <dbReference type="SAM" id="MobiDB-lite"/>
    </source>
</evidence>
<evidence type="ECO:0000256" key="1">
    <source>
        <dbReference type="SAM" id="Coils"/>
    </source>
</evidence>
<sequence precursor="true">MKRRCQLRPMPKYNLLLASLFSVLSLTSALAQQATVTLSVWEIDDAGARQSVSDASITLWQGDDPNPAGTMTVPSGELKTNLPGGTWHFSAGANGYRENARTTITSNVYDADRHAVRTGAADFADATVTIIEGQDYKIEFALTADPTANQPNNDDPQVADDSGASNLTVRVWKDDNGSQTPVENARIIFWRGDDPQPAGVIDVTKPDGNTLDLPSGTWHFSAQAPGCSENARTFVTSSLPDADRHAIRSGSDVTSDVTMTFVAGAQYECDFVLSDSGEADSGPTPVPIFAIVSVRNTAKRIPDAQPKVDFFLAGADDEPLPGKVMPVSEEDLGYLGEGVGDDDPSKWNWYWVESEGPLPAGSYYARATLVSVDPVSSGYEAVETGKTNLFVLSLHPRDALGNLRGTVAEQINDSAKQPLVAWDVIATSQASAETRKTTTDRLGKYELKLSDGSWWVVCQPTENSTAESIDTAKLGAAKPVSVSITPQQDFTHDITIAQVTETIGPIVSQMAIIGVEGMIGDKLPTVQFGRSSAQAIDGKTRSLSEDELLDYGIEPEKDWSWFTAEPSSTLISGLYRAKATLSDLPNYAEQSSSQQSVSPDQSTYFQVIMPIQETPGSIQGRVVIAGTDPPELVPGATVTLTKLGSGNPPPPVQATDGNFSFKELTPGSWWVSASAADFDSTGAKTVAVKVNGTATVDLLVKKRVVPDTKLIALIGMEAGETGSPNVFYSNEDEPNQKRSLTVEPIDLATARKIGGGAIDPKFSYFIGKPSKPLPASSYRVHASSTNYSDFDSPAKKVLPGFETVVQAWLFRDQGPRLRATLHGHVLGHDPSGNVIEYVAGAKIKFIDASGFTVTEQTTDQNGYYLAEDLPSGRLEFEVIADSYQQERDGRLLDIRPSIAPFIFDFSVIKGESPTNPKTQLIVGVWTKNEFGEDVRVDDALVTITPIADAMQKRTATTLPETDCEFSVLPGYAYAVTATRSGFLPKSEQEIDKIFVKEDDDNRLKIYLQRAVDVRVLLTVLGGSGQGGQPTVYVKPTLGGAPLATVLTPVATQGLRNPREQQPAKMYWANVQTSLPAGEYFAEAGLSGYDGAQGDAKWLWGTDNTLYVTLTPPKDPSKKSYKLAGVVRRRGLDRTMSPFPGASITFENSARNRTRYAFADADGKYQIELDPDTWHANPVAPRSDASNSKVGYKPVSKQTTIIAGQQPANLDLVLIQDAEPVTPAALAQATAIIEVIANGKRNNKSLPIVEFTSRNIFTPNVRPISPNQYSRLEIPTNTTSDWFICIGGGLQPGPVSARATLGNLVDSTDPRPVHAGQPHTFWLQLGADEPEQTPGQLFVKVVEAGQQPTKYLDGAWIKFNRNEVETNVATLGGAYGPENIPGGTFAISAGAPGYNTSEMQWQSVTPGKSLELTIPLTPIEVTPSYTVIGSLRVVSVTGCGSKDAPTAMFVSETHGEVNATVSLQSDDGRSRNYNVTPSQPLVGGTWLLRADLDRLSAASQPKTIIASQTTTFMAQLDVPSPKIPLMVSVIDSDSKKPIPDASLQLKYPKNALRSVLSLKPSTKEFVEPGDYVLQATAPGYIASRWKKFQLGCEGEPKGSIALMRAPDVGKPTGDLIAFVQVVCAEKPVTQEYKPMYLNNARRGVTLVAFMADGTSVDAVPKVRFLEVSDNGITKAKHESELVELTPAQVLDATGIAAGDCEKWYRAEMKGLRIGKFKAEASLEDYATATSQPESMTSSTPGTFRLKLSKDGDDSGPGTLTVVVHSADEEIGLLTNATVNVKADNEVVQSRATNENGTVNFDVKAGLWSVSVQADSHANYSHAGSVEVPSGENKTIHVYLEFEMLPGPPPATVKVFVYAENATSDAKVPSLEVTRESVGMKSPVLIGRLQELPASDYTDEYPASKWKIYHAEGTTPGLGDVAASAQLENYTSLESSRKAVQTGKTTVLDVFLAPIRPNVDLIVKRRDTKEPVSSISLKIWDPTLGESFSSTTQRTTDSEGRVNDVQLAKMGSYWIAVATGSDQFTPFTSKDFEIKQQGSPIIVWLDPNSMGVDPSKPLKPINPKIASGGTVTPLEPPVAKLLCEFLEQRWQKPETAKELYREAAKVDPKKQVLPFAISLVEAKQENYKLVNALLGQVQQNDSFIWDRAVEARIRLGMLENDYPTVKQKISEFAGIYSKRPVSGASLETVRVMGLAIGAMNSLEGSQGNEQFQNSILAQLSSEYETAFNRGLAEAPKKPDSMVASNAGDGGDNSEMVKSNPNQKRIDELTAERKLKVTQRDQFERGSVQYQKKLGEIIALSNEIRNLESASTSTKTTTTTQTKAGQRSQSSFAAFAKLPLETWRMELIDQYSPCSSTTDEEPDGPKLSGTSGSRPSVSGVSPRMPGRNPQPRPTEPMTSGSGPPMAGTTPPQSIIESSVSFRATVKNAEDGQPIPNIEVSLQSPNSSEFGSPQITGLNGSVDFGMNEGTGIYKVRLSSNSLAFEKKAFVVIKDGRNEKDFQIRMERPNETFSVFGVVGLETGVMEEVPYTVTVPYFETITKDGKEITVAKSRLEQRTRMAERLRPVAGAKISLQSLRRLASSSSVETTTAAKANGFEFSDIPEGSYRLTATHQGRKGSTTVNVAKSDDSRRIGPIEVKLSSCESDYETLLATILDEGWETQSVAYQNYRLARAHRASDSRADYALALVEISGKRYKTAEPALLNVLTKSIPDLTWDRAAEAYLWIRLRSGTSRFSDTAKNIESLASKHYNQRPVNDASYETARLMGIGVGMLQGPWKDRHKGVDGGRLQETTLAVLNDSHAEAMRSGVDVVLGQFNDAMGELSSIEQRDQEIAERERVENARRINERMRELEAELYTIDANITREKSEGDKICDEVNQEAAPIKDAYDRASANLKDRTRWLDILRTRLRNVRDPVVGGFLWPPLLPQNDRFVSHPPLASPAVRLVSENRPGALSVGAAPILAQRFPVESYPNPQRDRIEQEIQMVTQQILNIQRRMAEFQASYNAVIARCTAATQQYNRYLAKQNARRKQISRELTALERQLNHNDDPPGRSIDAKRTENLSKSFNEYFSYPLEQRRQELLSSIGCGEYLGGGG</sequence>
<feature type="region of interest" description="Disordered" evidence="2">
    <location>
        <begin position="2230"/>
        <end position="2265"/>
    </location>
</feature>
<dbReference type="GO" id="GO:0030246">
    <property type="term" value="F:carbohydrate binding"/>
    <property type="evidence" value="ECO:0007669"/>
    <property type="project" value="InterPro"/>
</dbReference>
<accession>A0A5C6ENN7</accession>
<evidence type="ECO:0000313" key="5">
    <source>
        <dbReference type="Proteomes" id="UP000318288"/>
    </source>
</evidence>
<dbReference type="Pfam" id="PF13620">
    <property type="entry name" value="CarboxypepD_reg"/>
    <property type="match status" value="1"/>
</dbReference>
<dbReference type="SUPFAM" id="SSF49452">
    <property type="entry name" value="Starch-binding domain-like"/>
    <property type="match status" value="1"/>
</dbReference>
<evidence type="ECO:0000256" key="3">
    <source>
        <dbReference type="SAM" id="SignalP"/>
    </source>
</evidence>
<feature type="region of interest" description="Disordered" evidence="2">
    <location>
        <begin position="2350"/>
        <end position="2409"/>
    </location>
</feature>
<dbReference type="OrthoDB" id="176752at2"/>
<organism evidence="4 5">
    <name type="scientific">Rubripirellula tenax</name>
    <dbReference type="NCBI Taxonomy" id="2528015"/>
    <lineage>
        <taxon>Bacteria</taxon>
        <taxon>Pseudomonadati</taxon>
        <taxon>Planctomycetota</taxon>
        <taxon>Planctomycetia</taxon>
        <taxon>Pirellulales</taxon>
        <taxon>Pirellulaceae</taxon>
        <taxon>Rubripirellula</taxon>
    </lineage>
</organism>
<keyword evidence="5" id="KW-1185">Reference proteome</keyword>
<keyword evidence="3" id="KW-0732">Signal</keyword>
<dbReference type="EMBL" id="SJPW01000005">
    <property type="protein sequence ID" value="TWU50662.1"/>
    <property type="molecule type" value="Genomic_DNA"/>
</dbReference>
<dbReference type="Gene3D" id="2.60.40.1120">
    <property type="entry name" value="Carboxypeptidase-like, regulatory domain"/>
    <property type="match status" value="1"/>
</dbReference>
<feature type="compositionally biased region" description="Low complexity" evidence="2">
    <location>
        <begin position="2368"/>
        <end position="2380"/>
    </location>
</feature>
<comment type="caution">
    <text evidence="4">The sequence shown here is derived from an EMBL/GenBank/DDBJ whole genome shotgun (WGS) entry which is preliminary data.</text>
</comment>
<feature type="compositionally biased region" description="Polar residues" evidence="2">
    <location>
        <begin position="2436"/>
        <end position="2450"/>
    </location>
</feature>
<proteinExistence type="predicted"/>
<evidence type="ECO:0000313" key="4">
    <source>
        <dbReference type="EMBL" id="TWU50662.1"/>
    </source>
</evidence>
<protein>
    <recommendedName>
        <fullName evidence="6">Nickel uptake substrate-specific transmembrane region</fullName>
    </recommendedName>
</protein>
<feature type="signal peptide" evidence="3">
    <location>
        <begin position="1"/>
        <end position="31"/>
    </location>
</feature>
<feature type="compositionally biased region" description="Low complexity" evidence="2">
    <location>
        <begin position="2308"/>
        <end position="2320"/>
    </location>
</feature>
<feature type="region of interest" description="Disordered" evidence="2">
    <location>
        <begin position="2426"/>
        <end position="2450"/>
    </location>
</feature>
<dbReference type="Proteomes" id="UP000318288">
    <property type="component" value="Unassembled WGS sequence"/>
</dbReference>
<gene>
    <name evidence="4" type="ORF">Poly51_39550</name>
</gene>
<reference evidence="4 5" key="1">
    <citation type="submission" date="2019-02" db="EMBL/GenBank/DDBJ databases">
        <title>Deep-cultivation of Planctomycetes and their phenomic and genomic characterization uncovers novel biology.</title>
        <authorList>
            <person name="Wiegand S."/>
            <person name="Jogler M."/>
            <person name="Boedeker C."/>
            <person name="Pinto D."/>
            <person name="Vollmers J."/>
            <person name="Rivas-Marin E."/>
            <person name="Kohn T."/>
            <person name="Peeters S.H."/>
            <person name="Heuer A."/>
            <person name="Rast P."/>
            <person name="Oberbeckmann S."/>
            <person name="Bunk B."/>
            <person name="Jeske O."/>
            <person name="Meyerdierks A."/>
            <person name="Storesund J.E."/>
            <person name="Kallscheuer N."/>
            <person name="Luecker S."/>
            <person name="Lage O.M."/>
            <person name="Pohl T."/>
            <person name="Merkel B.J."/>
            <person name="Hornburger P."/>
            <person name="Mueller R.-W."/>
            <person name="Bruemmer F."/>
            <person name="Labrenz M."/>
            <person name="Spormann A.M."/>
            <person name="Op Den Camp H."/>
            <person name="Overmann J."/>
            <person name="Amann R."/>
            <person name="Jetten M.S.M."/>
            <person name="Mascher T."/>
            <person name="Medema M.H."/>
            <person name="Devos D.P."/>
            <person name="Kaster A.-K."/>
            <person name="Ovreas L."/>
            <person name="Rohde M."/>
            <person name="Galperin M.Y."/>
            <person name="Jogler C."/>
        </authorList>
    </citation>
    <scope>NUCLEOTIDE SEQUENCE [LARGE SCALE GENOMIC DNA]</scope>
    <source>
        <strain evidence="4 5">Poly51</strain>
    </source>
</reference>